<keyword evidence="2" id="KW-1185">Reference proteome</keyword>
<proteinExistence type="predicted"/>
<organism evidence="1 2">
    <name type="scientific">Dickeya lacustris</name>
    <dbReference type="NCBI Taxonomy" id="2259638"/>
    <lineage>
        <taxon>Bacteria</taxon>
        <taxon>Pseudomonadati</taxon>
        <taxon>Pseudomonadota</taxon>
        <taxon>Gammaproteobacteria</taxon>
        <taxon>Enterobacterales</taxon>
        <taxon>Pectobacteriaceae</taxon>
        <taxon>Dickeya</taxon>
    </lineage>
</organism>
<dbReference type="RefSeq" id="WP_125260574.1">
    <property type="nucleotide sequence ID" value="NZ_CP114280.1"/>
</dbReference>
<dbReference type="InterPro" id="IPR027417">
    <property type="entry name" value="P-loop_NTPase"/>
</dbReference>
<evidence type="ECO:0008006" key="3">
    <source>
        <dbReference type="Google" id="ProtNLM"/>
    </source>
</evidence>
<dbReference type="SUPFAM" id="SSF52540">
    <property type="entry name" value="P-loop containing nucleoside triphosphate hydrolases"/>
    <property type="match status" value="1"/>
</dbReference>
<sequence>MKNIIIHCGMHKTGTTAIQHFLMENNSILNKHNIDYYKGIHLPYNHVELHTSSLRPERMTPFKLSMPIDDYDEYRRKIEMSISTYLSETPFETCIFSAEGNSYIRYEDEMARLLALFPGCHVTFVFCFRNKEDYFISYQKELTKHNPPPTNDRNNFAYSGKDHWLLDYDSKKQFFIDAVGKDNVLFMDYDEAIARDGNVIPEFLRTIGIFDVFSGEPWGNYFHNKTVI</sequence>
<gene>
    <name evidence="1" type="ORF">O1Q98_15085</name>
</gene>
<reference evidence="1 2" key="1">
    <citation type="submission" date="2022-12" db="EMBL/GenBank/DDBJ databases">
        <title>Complete genome sequencing of Dickeya lacustris type strain LMG30899.</title>
        <authorList>
            <person name="Dobhal S."/>
            <person name="Arizala D."/>
            <person name="Arif M."/>
        </authorList>
    </citation>
    <scope>NUCLEOTIDE SEQUENCE [LARGE SCALE GENOMIC DNA]</scope>
    <source>
        <strain evidence="1 2">LMG30899</strain>
    </source>
</reference>
<protein>
    <recommendedName>
        <fullName evidence="3">Sulfotransferase family protein</fullName>
    </recommendedName>
</protein>
<dbReference type="Gene3D" id="3.40.50.300">
    <property type="entry name" value="P-loop containing nucleotide triphosphate hydrolases"/>
    <property type="match status" value="1"/>
</dbReference>
<evidence type="ECO:0000313" key="2">
    <source>
        <dbReference type="Proteomes" id="UP001219630"/>
    </source>
</evidence>
<name>A0ABY8G4U0_9GAMM</name>
<evidence type="ECO:0000313" key="1">
    <source>
        <dbReference type="EMBL" id="WFN54961.1"/>
    </source>
</evidence>
<accession>A0ABY8G4U0</accession>
<dbReference type="EMBL" id="CP114280">
    <property type="protein sequence ID" value="WFN54961.1"/>
    <property type="molecule type" value="Genomic_DNA"/>
</dbReference>
<dbReference type="Proteomes" id="UP001219630">
    <property type="component" value="Chromosome"/>
</dbReference>